<organism evidence="1 2">
    <name type="scientific">Virgibacillus dokdonensis</name>
    <dbReference type="NCBI Taxonomy" id="302167"/>
    <lineage>
        <taxon>Bacteria</taxon>
        <taxon>Bacillati</taxon>
        <taxon>Bacillota</taxon>
        <taxon>Bacilli</taxon>
        <taxon>Bacillales</taxon>
        <taxon>Bacillaceae</taxon>
        <taxon>Virgibacillus</taxon>
    </lineage>
</organism>
<sequence length="58" mass="6981">MLRFLLFDYHRSFLSSFYAWRDQVYVIVFVTTLIARMMSERFLIVYVLVGMCQNVSGF</sequence>
<proteinExistence type="predicted"/>
<accession>A0A2K9IVM4</accession>
<name>A0A2K9IVM4_9BACI</name>
<reference evidence="2" key="1">
    <citation type="submission" date="2016-11" db="EMBL/GenBank/DDBJ databases">
        <title>Complete genome sequence of Virgibacillus pantothenticus 21D, a halophilic bacterium isolated from the deep hypersaline anoxic basin Discovery in the Mediterranean Sea.</title>
        <authorList>
            <person name="Zeaiter Z."/>
            <person name="Booth J.M."/>
            <person name="Prosdocimi E.M."/>
            <person name="Mapelli F."/>
            <person name="Fusi M."/>
            <person name="Daffonchio D."/>
            <person name="Borin S."/>
            <person name="Crotti E."/>
        </authorList>
    </citation>
    <scope>NUCLEOTIDE SEQUENCE [LARGE SCALE GENOMIC DNA]</scope>
    <source>
        <strain evidence="2">21D</strain>
    </source>
</reference>
<dbReference type="KEGG" id="vpn:A21D_00693"/>
<protein>
    <submittedName>
        <fullName evidence="1">Uncharacterized protein</fullName>
    </submittedName>
</protein>
<dbReference type="AlphaFoldDB" id="A0A2K9IVM4"/>
<evidence type="ECO:0000313" key="1">
    <source>
        <dbReference type="EMBL" id="AUJ23806.1"/>
    </source>
</evidence>
<dbReference type="EMBL" id="CP018622">
    <property type="protein sequence ID" value="AUJ23806.1"/>
    <property type="molecule type" value="Genomic_DNA"/>
</dbReference>
<dbReference type="Proteomes" id="UP000234237">
    <property type="component" value="Chromosome"/>
</dbReference>
<evidence type="ECO:0000313" key="2">
    <source>
        <dbReference type="Proteomes" id="UP000234237"/>
    </source>
</evidence>
<gene>
    <name evidence="1" type="ORF">A21D_00693</name>
</gene>